<keyword evidence="4" id="KW-1185">Reference proteome</keyword>
<proteinExistence type="predicted"/>
<dbReference type="InterPro" id="IPR045339">
    <property type="entry name" value="DUF6534"/>
</dbReference>
<evidence type="ECO:0000259" key="2">
    <source>
        <dbReference type="Pfam" id="PF20152"/>
    </source>
</evidence>
<name>A0A8H7DF21_9AGAR</name>
<feature type="transmembrane region" description="Helical" evidence="1">
    <location>
        <begin position="160"/>
        <end position="181"/>
    </location>
</feature>
<accession>A0A8H7DF21</accession>
<dbReference type="Pfam" id="PF20152">
    <property type="entry name" value="DUF6534"/>
    <property type="match status" value="1"/>
</dbReference>
<dbReference type="EMBL" id="JACAZI010000001">
    <property type="protein sequence ID" value="KAF7371995.1"/>
    <property type="molecule type" value="Genomic_DNA"/>
</dbReference>
<feature type="transmembrane region" description="Helical" evidence="1">
    <location>
        <begin position="73"/>
        <end position="94"/>
    </location>
</feature>
<sequence>MLLTAAGIAQTVVSYHLGSYTRLSETTPITTVQSAASLACDLLVMVCLCISLRRRKGGIEKTRLMLDRLISDAINRGTLTSLSSGMNMVLFLTFPNTFWFFLGLTPSSELYMITFLTSYVLEFTLLVDASPFAQAQLTPAYPGPPIALHASGYVHPSTPYLPTLAVSLIVLALPLAAGVTYGRPPMLDFAAYVGSSVTPKSTFESVACPLDAALDGRQRDLPLARSSAVCLPPMHTRRSRPKTNAHTPIEAEDQCTHADRGAQFWRYPPVLELEIVGPQRRTQDVVLWGTDLHIALDQ</sequence>
<gene>
    <name evidence="3" type="ORF">MVEN_00057600</name>
</gene>
<dbReference type="AlphaFoldDB" id="A0A8H7DF21"/>
<feature type="domain" description="DUF6534" evidence="2">
    <location>
        <begin position="37"/>
        <end position="118"/>
    </location>
</feature>
<reference evidence="3" key="1">
    <citation type="submission" date="2020-05" db="EMBL/GenBank/DDBJ databases">
        <title>Mycena genomes resolve the evolution of fungal bioluminescence.</title>
        <authorList>
            <person name="Tsai I.J."/>
        </authorList>
    </citation>
    <scope>NUCLEOTIDE SEQUENCE</scope>
    <source>
        <strain evidence="3">CCC161011</strain>
    </source>
</reference>
<comment type="caution">
    <text evidence="3">The sequence shown here is derived from an EMBL/GenBank/DDBJ whole genome shotgun (WGS) entry which is preliminary data.</text>
</comment>
<protein>
    <recommendedName>
        <fullName evidence="2">DUF6534 domain-containing protein</fullName>
    </recommendedName>
</protein>
<keyword evidence="1" id="KW-1133">Transmembrane helix</keyword>
<evidence type="ECO:0000256" key="1">
    <source>
        <dbReference type="SAM" id="Phobius"/>
    </source>
</evidence>
<dbReference type="OrthoDB" id="3066090at2759"/>
<evidence type="ECO:0000313" key="3">
    <source>
        <dbReference type="EMBL" id="KAF7371995.1"/>
    </source>
</evidence>
<dbReference type="Proteomes" id="UP000620124">
    <property type="component" value="Unassembled WGS sequence"/>
</dbReference>
<keyword evidence="1" id="KW-0472">Membrane</keyword>
<feature type="transmembrane region" description="Helical" evidence="1">
    <location>
        <begin position="30"/>
        <end position="52"/>
    </location>
</feature>
<keyword evidence="1" id="KW-0812">Transmembrane</keyword>
<organism evidence="3 4">
    <name type="scientific">Mycena venus</name>
    <dbReference type="NCBI Taxonomy" id="2733690"/>
    <lineage>
        <taxon>Eukaryota</taxon>
        <taxon>Fungi</taxon>
        <taxon>Dikarya</taxon>
        <taxon>Basidiomycota</taxon>
        <taxon>Agaricomycotina</taxon>
        <taxon>Agaricomycetes</taxon>
        <taxon>Agaricomycetidae</taxon>
        <taxon>Agaricales</taxon>
        <taxon>Marasmiineae</taxon>
        <taxon>Mycenaceae</taxon>
        <taxon>Mycena</taxon>
    </lineage>
</organism>
<evidence type="ECO:0000313" key="4">
    <source>
        <dbReference type="Proteomes" id="UP000620124"/>
    </source>
</evidence>